<evidence type="ECO:0000259" key="2">
    <source>
        <dbReference type="SMART" id="SM00421"/>
    </source>
</evidence>
<dbReference type="RefSeq" id="WP_346081281.1">
    <property type="nucleotide sequence ID" value="NZ_BAABDG010000003.1"/>
</dbReference>
<dbReference type="InterPro" id="IPR016032">
    <property type="entry name" value="Sig_transdc_resp-reg_C-effctor"/>
</dbReference>
<sequence>MLTTINIKNGTIEVISDDVFALNGFVSFMENEAPIIYANDKVGFFIVTQRELMKAYAFLDKEKFFFKRNNIIFFICHDSLWKIIDGVDNGRFNFLSVNSSLDIMYNTLKTKLGKLGFQGEDVNTHKRLTFCQSRLLYFYLKGYSPHIISDVLGVSEKTISSHKRAIMKKYGISSTMELLMKFNFIKRIGL</sequence>
<reference evidence="4" key="1">
    <citation type="journal article" date="2019" name="Int. J. Syst. Evol. Microbiol.">
        <title>The Global Catalogue of Microorganisms (GCM) 10K type strain sequencing project: providing services to taxonomists for standard genome sequencing and annotation.</title>
        <authorList>
            <consortium name="The Broad Institute Genomics Platform"/>
            <consortium name="The Broad Institute Genome Sequencing Center for Infectious Disease"/>
            <person name="Wu L."/>
            <person name="Ma J."/>
        </authorList>
    </citation>
    <scope>NUCLEOTIDE SEQUENCE [LARGE SCALE GENOMIC DNA]</scope>
    <source>
        <strain evidence="4">JCM 17201</strain>
    </source>
</reference>
<comment type="caution">
    <text evidence="3">The sequence shown here is derived from an EMBL/GenBank/DDBJ whole genome shotgun (WGS) entry which is preliminary data.</text>
</comment>
<feature type="domain" description="HTH luxR-type" evidence="2">
    <location>
        <begin position="125"/>
        <end position="182"/>
    </location>
</feature>
<dbReference type="Pfam" id="PF00196">
    <property type="entry name" value="GerE"/>
    <property type="match status" value="1"/>
</dbReference>
<dbReference type="SMART" id="SM00421">
    <property type="entry name" value="HTH_LUXR"/>
    <property type="match status" value="1"/>
</dbReference>
<organism evidence="3 4">
    <name type="scientific">Gibbsiella dentisursi</name>
    <dbReference type="NCBI Taxonomy" id="796890"/>
    <lineage>
        <taxon>Bacteria</taxon>
        <taxon>Pseudomonadati</taxon>
        <taxon>Pseudomonadota</taxon>
        <taxon>Gammaproteobacteria</taxon>
        <taxon>Enterobacterales</taxon>
        <taxon>Yersiniaceae</taxon>
        <taxon>Gibbsiella</taxon>
    </lineage>
</organism>
<name>A0ABP7LBW6_9GAMM</name>
<keyword evidence="4" id="KW-1185">Reference proteome</keyword>
<dbReference type="SUPFAM" id="SSF46894">
    <property type="entry name" value="C-terminal effector domain of the bipartite response regulators"/>
    <property type="match status" value="1"/>
</dbReference>
<dbReference type="Gene3D" id="1.10.10.10">
    <property type="entry name" value="Winged helix-like DNA-binding domain superfamily/Winged helix DNA-binding domain"/>
    <property type="match status" value="1"/>
</dbReference>
<evidence type="ECO:0000313" key="3">
    <source>
        <dbReference type="EMBL" id="GAA3898021.1"/>
    </source>
</evidence>
<dbReference type="EMBL" id="BAABDG010000003">
    <property type="protein sequence ID" value="GAA3898021.1"/>
    <property type="molecule type" value="Genomic_DNA"/>
</dbReference>
<evidence type="ECO:0000256" key="1">
    <source>
        <dbReference type="ARBA" id="ARBA00023125"/>
    </source>
</evidence>
<dbReference type="InterPro" id="IPR000792">
    <property type="entry name" value="Tscrpt_reg_LuxR_C"/>
</dbReference>
<keyword evidence="1" id="KW-0238">DNA-binding</keyword>
<evidence type="ECO:0000313" key="4">
    <source>
        <dbReference type="Proteomes" id="UP001499994"/>
    </source>
</evidence>
<dbReference type="Proteomes" id="UP001499994">
    <property type="component" value="Unassembled WGS sequence"/>
</dbReference>
<gene>
    <name evidence="3" type="ORF">GCM10022405_24130</name>
</gene>
<proteinExistence type="predicted"/>
<accession>A0ABP7LBW6</accession>
<dbReference type="InterPro" id="IPR036388">
    <property type="entry name" value="WH-like_DNA-bd_sf"/>
</dbReference>
<protein>
    <recommendedName>
        <fullName evidence="2">HTH luxR-type domain-containing protein</fullName>
    </recommendedName>
</protein>